<organism evidence="1 2">
    <name type="scientific">Candidatus Ligilactobacillus excrementigallinarum</name>
    <dbReference type="NCBI Taxonomy" id="2838641"/>
    <lineage>
        <taxon>Bacteria</taxon>
        <taxon>Bacillati</taxon>
        <taxon>Bacillota</taxon>
        <taxon>Bacilli</taxon>
        <taxon>Lactobacillales</taxon>
        <taxon>Lactobacillaceae</taxon>
        <taxon>Ligilactobacillus</taxon>
    </lineage>
</organism>
<dbReference type="EMBL" id="DXFP01000019">
    <property type="protein sequence ID" value="HIX01607.1"/>
    <property type="molecule type" value="Genomic_DNA"/>
</dbReference>
<reference evidence="1" key="2">
    <citation type="submission" date="2021-04" db="EMBL/GenBank/DDBJ databases">
        <authorList>
            <person name="Gilroy R."/>
        </authorList>
    </citation>
    <scope>NUCLEOTIDE SEQUENCE</scope>
    <source>
        <strain evidence="1">6627</strain>
    </source>
</reference>
<evidence type="ECO:0000313" key="2">
    <source>
        <dbReference type="Proteomes" id="UP000823963"/>
    </source>
</evidence>
<evidence type="ECO:0000313" key="1">
    <source>
        <dbReference type="EMBL" id="HIX01607.1"/>
    </source>
</evidence>
<proteinExistence type="predicted"/>
<reference evidence="1" key="1">
    <citation type="journal article" date="2021" name="PeerJ">
        <title>Extensive microbial diversity within the chicken gut microbiome revealed by metagenomics and culture.</title>
        <authorList>
            <person name="Gilroy R."/>
            <person name="Ravi A."/>
            <person name="Getino M."/>
            <person name="Pursley I."/>
            <person name="Horton D.L."/>
            <person name="Alikhan N.F."/>
            <person name="Baker D."/>
            <person name="Gharbi K."/>
            <person name="Hall N."/>
            <person name="Watson M."/>
            <person name="Adriaenssens E.M."/>
            <person name="Foster-Nyarko E."/>
            <person name="Jarju S."/>
            <person name="Secka A."/>
            <person name="Antonio M."/>
            <person name="Oren A."/>
            <person name="Chaudhuri R.R."/>
            <person name="La Ragione R."/>
            <person name="Hildebrand F."/>
            <person name="Pallen M.J."/>
        </authorList>
    </citation>
    <scope>NUCLEOTIDE SEQUENCE</scope>
    <source>
        <strain evidence="1">6627</strain>
    </source>
</reference>
<gene>
    <name evidence="1" type="ORF">H9861_02510</name>
</gene>
<dbReference type="Proteomes" id="UP000823963">
    <property type="component" value="Unassembled WGS sequence"/>
</dbReference>
<comment type="caution">
    <text evidence="1">The sequence shown here is derived from an EMBL/GenBank/DDBJ whole genome shotgun (WGS) entry which is preliminary data.</text>
</comment>
<dbReference type="AlphaFoldDB" id="A0A9D1UWG6"/>
<protein>
    <submittedName>
        <fullName evidence="1">Uncharacterized protein</fullName>
    </submittedName>
</protein>
<accession>A0A9D1UWG6</accession>
<sequence length="58" mass="7091">MELLSRFDKFNQDLSLYELLRIFINQIGSYFIMHEKILPDAQYDVKRLSFELYRSITK</sequence>
<name>A0A9D1UWG6_9LACO</name>